<dbReference type="GO" id="GO:0071006">
    <property type="term" value="C:U2-type catalytic step 1 spliceosome"/>
    <property type="evidence" value="ECO:0007669"/>
    <property type="project" value="TreeGrafter"/>
</dbReference>
<keyword evidence="6" id="KW-1185">Reference proteome</keyword>
<gene>
    <name evidence="5" type="ORF">M231_00232</name>
</gene>
<dbReference type="Gene3D" id="3.30.70.330">
    <property type="match status" value="1"/>
</dbReference>
<reference evidence="5 6" key="1">
    <citation type="submission" date="2016-06" db="EMBL/GenBank/DDBJ databases">
        <title>Evolution of pathogenesis and genome organization in the Tremellales.</title>
        <authorList>
            <person name="Cuomo C."/>
            <person name="Litvintseva A."/>
            <person name="Heitman J."/>
            <person name="Chen Y."/>
            <person name="Sun S."/>
            <person name="Springer D."/>
            <person name="Dromer F."/>
            <person name="Young S."/>
            <person name="Zeng Q."/>
            <person name="Chapman S."/>
            <person name="Gujja S."/>
            <person name="Saif S."/>
            <person name="Birren B."/>
        </authorList>
    </citation>
    <scope>NUCLEOTIDE SEQUENCE [LARGE SCALE GENOMIC DNA]</scope>
    <source>
        <strain evidence="5 6">ATCC 28783</strain>
    </source>
</reference>
<evidence type="ECO:0000313" key="5">
    <source>
        <dbReference type="EMBL" id="RXK42677.1"/>
    </source>
</evidence>
<dbReference type="OrthoDB" id="446113at2759"/>
<dbReference type="InterPro" id="IPR000504">
    <property type="entry name" value="RRM_dom"/>
</dbReference>
<dbReference type="InterPro" id="IPR035979">
    <property type="entry name" value="RBD_domain_sf"/>
</dbReference>
<feature type="region of interest" description="Disordered" evidence="3">
    <location>
        <begin position="182"/>
        <end position="236"/>
    </location>
</feature>
<dbReference type="InParanoid" id="A0A4V1M554"/>
<accession>A0A4V1M554</accession>
<dbReference type="VEuPathDB" id="FungiDB:TREMEDRAFT_59139"/>
<protein>
    <recommendedName>
        <fullName evidence="4">RRM domain-containing protein</fullName>
    </recommendedName>
</protein>
<dbReference type="AlphaFoldDB" id="A0A4V1M554"/>
<feature type="domain" description="RRM" evidence="4">
    <location>
        <begin position="296"/>
        <end position="369"/>
    </location>
</feature>
<proteinExistence type="predicted"/>
<dbReference type="InterPro" id="IPR039171">
    <property type="entry name" value="Cwc2/Slt11"/>
</dbReference>
<dbReference type="GO" id="GO:0071007">
    <property type="term" value="C:U2-type catalytic step 2 spliceosome"/>
    <property type="evidence" value="ECO:0007669"/>
    <property type="project" value="TreeGrafter"/>
</dbReference>
<dbReference type="InterPro" id="IPR012677">
    <property type="entry name" value="Nucleotide-bd_a/b_plait_sf"/>
</dbReference>
<name>A0A4V1M554_TREME</name>
<feature type="compositionally biased region" description="Basic and acidic residues" evidence="3">
    <location>
        <begin position="205"/>
        <end position="232"/>
    </location>
</feature>
<feature type="region of interest" description="Disordered" evidence="3">
    <location>
        <begin position="1"/>
        <end position="39"/>
    </location>
</feature>
<dbReference type="STRING" id="5217.A0A4V1M554"/>
<evidence type="ECO:0000256" key="3">
    <source>
        <dbReference type="SAM" id="MobiDB-lite"/>
    </source>
</evidence>
<dbReference type="PANTHER" id="PTHR14089:SF6">
    <property type="entry name" value="PRE-MRNA-SPLICING FACTOR RBM22"/>
    <property type="match status" value="1"/>
</dbReference>
<dbReference type="PROSITE" id="PS50102">
    <property type="entry name" value="RRM"/>
    <property type="match status" value="1"/>
</dbReference>
<comment type="caution">
    <text evidence="5">The sequence shown here is derived from an EMBL/GenBank/DDBJ whole genome shotgun (WGS) entry which is preliminary data.</text>
</comment>
<evidence type="ECO:0000313" key="6">
    <source>
        <dbReference type="Proteomes" id="UP000289152"/>
    </source>
</evidence>
<keyword evidence="1 2" id="KW-0694">RNA-binding</keyword>
<dbReference type="SMART" id="SM00360">
    <property type="entry name" value="RRM"/>
    <property type="match status" value="1"/>
</dbReference>
<dbReference type="PANTHER" id="PTHR14089">
    <property type="entry name" value="PRE-MRNA-SPLICING FACTOR RBM22"/>
    <property type="match status" value="1"/>
</dbReference>
<dbReference type="EMBL" id="SDIL01000001">
    <property type="protein sequence ID" value="RXK42677.1"/>
    <property type="molecule type" value="Genomic_DNA"/>
</dbReference>
<feature type="compositionally biased region" description="Low complexity" evidence="3">
    <location>
        <begin position="23"/>
        <end position="34"/>
    </location>
</feature>
<dbReference type="SUPFAM" id="SSF54928">
    <property type="entry name" value="RNA-binding domain, RBD"/>
    <property type="match status" value="1"/>
</dbReference>
<dbReference type="GO" id="GO:0017070">
    <property type="term" value="F:U6 snRNA binding"/>
    <property type="evidence" value="ECO:0007669"/>
    <property type="project" value="TreeGrafter"/>
</dbReference>
<sequence length="444" mass="49555">MPEIKPFVASSPITTPPHSHFVSPQSISPLSSQSNKFDPHSQISIPDMKYSNDKLITHRIPTYSHTNPSLPHSHTDACLPLTTCLDRLPSLSISSLPSPPTPKDLDNLDIPFYDKYQPPFCSALGLGVNPSHENVSPSWSTGISSEWDEDDLKVNSIGPPVDIWAVGREVWKKIERKPFEQNPDVQKSITDKSDWSYHSYTNPRNHADQGKGREGRNKKNEGHRGKKEESRRQYGVGKGVELDQILSRSFAETSDPTSYLLSRIATAKDLRDGKMSPPQMGGFFPRPDPNAEPGNTTVFLGNVSSTKVREEHIWPVFSVFGEIEYVKIPPRIGVAFVKYRHRNSAVLAVEKMQDFELFDCHLRVGWGKTDDKPSVSKPTKVMDIKRGMANLLGVSDVKAGRLMLAMTVLSRSEYDDMLDRLVDVGSGSMLNGIEGMEMGRWIDG</sequence>
<dbReference type="Proteomes" id="UP000289152">
    <property type="component" value="Unassembled WGS sequence"/>
</dbReference>
<dbReference type="Pfam" id="PF00076">
    <property type="entry name" value="RRM_1"/>
    <property type="match status" value="1"/>
</dbReference>
<dbReference type="GO" id="GO:0036002">
    <property type="term" value="F:pre-mRNA binding"/>
    <property type="evidence" value="ECO:0007669"/>
    <property type="project" value="TreeGrafter"/>
</dbReference>
<evidence type="ECO:0000256" key="1">
    <source>
        <dbReference type="ARBA" id="ARBA00022884"/>
    </source>
</evidence>
<dbReference type="GO" id="GO:0000974">
    <property type="term" value="C:Prp19 complex"/>
    <property type="evidence" value="ECO:0007669"/>
    <property type="project" value="TreeGrafter"/>
</dbReference>
<evidence type="ECO:0000256" key="2">
    <source>
        <dbReference type="PROSITE-ProRule" id="PRU00176"/>
    </source>
</evidence>
<evidence type="ECO:0000259" key="4">
    <source>
        <dbReference type="PROSITE" id="PS50102"/>
    </source>
</evidence>
<organism evidence="5 6">
    <name type="scientific">Tremella mesenterica</name>
    <name type="common">Jelly fungus</name>
    <dbReference type="NCBI Taxonomy" id="5217"/>
    <lineage>
        <taxon>Eukaryota</taxon>
        <taxon>Fungi</taxon>
        <taxon>Dikarya</taxon>
        <taxon>Basidiomycota</taxon>
        <taxon>Agaricomycotina</taxon>
        <taxon>Tremellomycetes</taxon>
        <taxon>Tremellales</taxon>
        <taxon>Tremellaceae</taxon>
        <taxon>Tremella</taxon>
    </lineage>
</organism>